<dbReference type="InterPro" id="IPR000836">
    <property type="entry name" value="PRTase_dom"/>
</dbReference>
<sequence>MQASGLARTILESGLGISRGALNLVLPGHCPSCDEIAAEPGQLCAGCFRKAGFITEPCCDRCGTGFVSADFAGPSLVCVSCAADPPLWSRARAAFTYDEFSRRLILPLKYADRTENARVLGRHMTRAGKNLLAEADLLVPVPLHKRRLFTRRYNQAALLGRQIGRLAQVSVSVDALIRTRATATLVGHSRAERAATVAGAIAVRPSRRSAVAGRRIVLVDDVLTTGATAGACAQALLEAGAASVDVLAAARTTREEG</sequence>
<feature type="domain" description="Double zinc ribbon" evidence="3">
    <location>
        <begin position="21"/>
        <end position="81"/>
    </location>
</feature>
<evidence type="ECO:0000256" key="1">
    <source>
        <dbReference type="ARBA" id="ARBA00008007"/>
    </source>
</evidence>
<name>A0ABT1W4Q5_9PROT</name>
<proteinExistence type="inferred from homology"/>
<evidence type="ECO:0000313" key="4">
    <source>
        <dbReference type="EMBL" id="MCQ8277839.1"/>
    </source>
</evidence>
<dbReference type="InterPro" id="IPR029057">
    <property type="entry name" value="PRTase-like"/>
</dbReference>
<reference evidence="4 5" key="1">
    <citation type="submission" date="2022-06" db="EMBL/GenBank/DDBJ databases">
        <title>Endosaccharibacter gen. nov., sp. nov., endophytic bacteria isolated from sugarcane.</title>
        <authorList>
            <person name="Pitiwittayakul N."/>
            <person name="Yukphan P."/>
            <person name="Charoenyingcharoen P."/>
            <person name="Tanasupawat S."/>
        </authorList>
    </citation>
    <scope>NUCLEOTIDE SEQUENCE [LARGE SCALE GENOMIC DNA]</scope>
    <source>
        <strain evidence="4 5">KSS8</strain>
    </source>
</reference>
<evidence type="ECO:0000313" key="5">
    <source>
        <dbReference type="Proteomes" id="UP001524587"/>
    </source>
</evidence>
<dbReference type="EMBL" id="JAMSKV010000003">
    <property type="protein sequence ID" value="MCQ8277839.1"/>
    <property type="molecule type" value="Genomic_DNA"/>
</dbReference>
<keyword evidence="5" id="KW-1185">Reference proteome</keyword>
<evidence type="ECO:0000259" key="2">
    <source>
        <dbReference type="Pfam" id="PF00156"/>
    </source>
</evidence>
<evidence type="ECO:0000259" key="3">
    <source>
        <dbReference type="Pfam" id="PF18912"/>
    </source>
</evidence>
<organism evidence="4 5">
    <name type="scientific">Endosaccharibacter trunci</name>
    <dbReference type="NCBI Taxonomy" id="2812733"/>
    <lineage>
        <taxon>Bacteria</taxon>
        <taxon>Pseudomonadati</taxon>
        <taxon>Pseudomonadota</taxon>
        <taxon>Alphaproteobacteria</taxon>
        <taxon>Acetobacterales</taxon>
        <taxon>Acetobacteraceae</taxon>
        <taxon>Endosaccharibacter</taxon>
    </lineage>
</organism>
<dbReference type="RefSeq" id="WP_422863300.1">
    <property type="nucleotide sequence ID" value="NZ_JAMSKV010000003.1"/>
</dbReference>
<comment type="similarity">
    <text evidence="1">Belongs to the ComF/GntX family.</text>
</comment>
<comment type="caution">
    <text evidence="4">The sequence shown here is derived from an EMBL/GenBank/DDBJ whole genome shotgun (WGS) entry which is preliminary data.</text>
</comment>
<dbReference type="PANTHER" id="PTHR47505">
    <property type="entry name" value="DNA UTILIZATION PROTEIN YHGH"/>
    <property type="match status" value="1"/>
</dbReference>
<gene>
    <name evidence="4" type="ORF">NFI95_05195</name>
</gene>
<dbReference type="Pfam" id="PF00156">
    <property type="entry name" value="Pribosyltran"/>
    <property type="match status" value="1"/>
</dbReference>
<dbReference type="Proteomes" id="UP001524587">
    <property type="component" value="Unassembled WGS sequence"/>
</dbReference>
<dbReference type="Gene3D" id="3.40.50.2020">
    <property type="match status" value="1"/>
</dbReference>
<dbReference type="SUPFAM" id="SSF53271">
    <property type="entry name" value="PRTase-like"/>
    <property type="match status" value="1"/>
</dbReference>
<accession>A0ABT1W4Q5</accession>
<protein>
    <submittedName>
        <fullName evidence="4">ComF family protein</fullName>
    </submittedName>
</protein>
<dbReference type="InterPro" id="IPR051910">
    <property type="entry name" value="ComF/GntX_DNA_util-trans"/>
</dbReference>
<dbReference type="InterPro" id="IPR044005">
    <property type="entry name" value="DZR_2"/>
</dbReference>
<dbReference type="Pfam" id="PF18912">
    <property type="entry name" value="DZR_2"/>
    <property type="match status" value="1"/>
</dbReference>
<dbReference type="PANTHER" id="PTHR47505:SF1">
    <property type="entry name" value="DNA UTILIZATION PROTEIN YHGH"/>
    <property type="match status" value="1"/>
</dbReference>
<feature type="domain" description="Phosphoribosyltransferase" evidence="2">
    <location>
        <begin position="196"/>
        <end position="247"/>
    </location>
</feature>
<dbReference type="CDD" id="cd06223">
    <property type="entry name" value="PRTases_typeI"/>
    <property type="match status" value="1"/>
</dbReference>